<keyword evidence="1" id="KW-1133">Transmembrane helix</keyword>
<dbReference type="EMBL" id="AMCI01001552">
    <property type="protein sequence ID" value="EJX05171.1"/>
    <property type="molecule type" value="Genomic_DNA"/>
</dbReference>
<gene>
    <name evidence="2" type="ORF">EVA_06722</name>
</gene>
<reference evidence="2" key="1">
    <citation type="journal article" date="2012" name="PLoS ONE">
        <title>Gene sets for utilization of primary and secondary nutrition supplies in the distal gut of endangered iberian lynx.</title>
        <authorList>
            <person name="Alcaide M."/>
            <person name="Messina E."/>
            <person name="Richter M."/>
            <person name="Bargiela R."/>
            <person name="Peplies J."/>
            <person name="Huws S.A."/>
            <person name="Newbold C.J."/>
            <person name="Golyshin P.N."/>
            <person name="Simon M.A."/>
            <person name="Lopez G."/>
            <person name="Yakimov M.M."/>
            <person name="Ferrer M."/>
        </authorList>
    </citation>
    <scope>NUCLEOTIDE SEQUENCE</scope>
</reference>
<evidence type="ECO:0000256" key="1">
    <source>
        <dbReference type="SAM" id="Phobius"/>
    </source>
</evidence>
<sequence>MIESFIWILFILLTEALLIKLFNRTYSKGYFSFLRGDDLLTFPDFNWT</sequence>
<name>J9CY45_9ZZZZ</name>
<keyword evidence="1" id="KW-0812">Transmembrane</keyword>
<accession>J9CY45</accession>
<feature type="transmembrane region" description="Helical" evidence="1">
    <location>
        <begin position="6"/>
        <end position="23"/>
    </location>
</feature>
<comment type="caution">
    <text evidence="2">The sequence shown here is derived from an EMBL/GenBank/DDBJ whole genome shotgun (WGS) entry which is preliminary data.</text>
</comment>
<keyword evidence="1" id="KW-0472">Membrane</keyword>
<organism evidence="2">
    <name type="scientific">gut metagenome</name>
    <dbReference type="NCBI Taxonomy" id="749906"/>
    <lineage>
        <taxon>unclassified sequences</taxon>
        <taxon>metagenomes</taxon>
        <taxon>organismal metagenomes</taxon>
    </lineage>
</organism>
<protein>
    <submittedName>
        <fullName evidence="2">Uncharacterized protein</fullName>
    </submittedName>
</protein>
<proteinExistence type="predicted"/>
<dbReference type="AlphaFoldDB" id="J9CY45"/>
<evidence type="ECO:0000313" key="2">
    <source>
        <dbReference type="EMBL" id="EJX05171.1"/>
    </source>
</evidence>